<sequence length="790" mass="83999">MACSGNASEMCGGSNRLSMFNYTGDLPTPNTDNGGGTTTVTGGSVSIVTSGLPTPWSYNGCWVDGANGRIFTNQQTDNSSMTVESCISACSGLGYGIAGMEYSYQCFCGDTIINGGALASSDSSCSMGCAGNATEACGGPNLLSVYANSTNITALPVPVTQKTNLPGQWEYQGCLAEPGANRTFPYKLILPNNNTATNCLTLCGTYGYPAAGMEYGEECWCGDVEDIAEQGATMAADTDCSMPCSGDATMLCGAGNRLSYYQWTGTPLQTWHTPDNKGEYEFFIPGVVIPLVTTLGINNKVTFVEKFGTGPPNSTGAYELDISLADNFDKAWRTMHVKSDVFCSAGLTLPDKAGRQINIGGWSAESLFGVRLYWPDGSPGVNGTNDWQENVDELSLQRGRWYPTAIVMANGSILVVGGEDGSNGAPEPTLEILPTPAGGSTYLTMDWLQRTDPYNLYPFLFVLPSGHIFVVYYNEARILDASTFDTLVSLPNLPGAVNDFTAGRSYPMEGTGVLMPQYAPYTDPVTVMVCGGSTLGAAVALDNCVSIQPEVSNANWTIERMPSKRVMSCMATLPDGTFLMVNGAHQGVAGFGLATDPNLEALLYDPTQPVGSRFSILANTTIARMYHSESTLLQDGRVLISGSDPEDNVYPQEYRVEVFIPPYLMAGNTQPELTITDTDWTYGSTHSFTAKLYQGSASDVRVSLLAAVSSTHGNSMNQRILFPDISCSGSGTVSCTVTAPPDANTAPPGWFQMFVLDGPTPSWSTWVRIGGDPASLGSWPAYPDFDVPGV</sequence>
<dbReference type="InterPro" id="IPR009880">
    <property type="entry name" value="Glyoxal_oxidase_N"/>
</dbReference>
<dbReference type="AlphaFoldDB" id="A0A0H2RHK4"/>
<dbReference type="InterPro" id="IPR014756">
    <property type="entry name" value="Ig_E-set"/>
</dbReference>
<accession>A0A0H2RHK4</accession>
<dbReference type="SUPFAM" id="SSF81296">
    <property type="entry name" value="E set domains"/>
    <property type="match status" value="1"/>
</dbReference>
<proteinExistence type="predicted"/>
<evidence type="ECO:0000313" key="3">
    <source>
        <dbReference type="EMBL" id="KLO11047.1"/>
    </source>
</evidence>
<dbReference type="InterPro" id="IPR013783">
    <property type="entry name" value="Ig-like_fold"/>
</dbReference>
<keyword evidence="1" id="KW-0732">Signal</keyword>
<dbReference type="STRING" id="27342.A0A0H2RHK4"/>
<dbReference type="InterPro" id="IPR015202">
    <property type="entry name" value="GO-like_E_set"/>
</dbReference>
<reference evidence="3 4" key="1">
    <citation type="submission" date="2015-04" db="EMBL/GenBank/DDBJ databases">
        <title>Complete genome sequence of Schizopora paradoxa KUC8140, a cosmopolitan wood degrader in East Asia.</title>
        <authorList>
            <consortium name="DOE Joint Genome Institute"/>
            <person name="Min B."/>
            <person name="Park H."/>
            <person name="Jang Y."/>
            <person name="Kim J.-J."/>
            <person name="Kim K.H."/>
            <person name="Pangilinan J."/>
            <person name="Lipzen A."/>
            <person name="Riley R."/>
            <person name="Grigoriev I.V."/>
            <person name="Spatafora J.W."/>
            <person name="Choi I.-G."/>
        </authorList>
    </citation>
    <scope>NUCLEOTIDE SEQUENCE [LARGE SCALE GENOMIC DNA]</scope>
    <source>
        <strain evidence="3 4">KUC8140</strain>
    </source>
</reference>
<evidence type="ECO:0000313" key="4">
    <source>
        <dbReference type="Proteomes" id="UP000053477"/>
    </source>
</evidence>
<dbReference type="Gene3D" id="2.130.10.80">
    <property type="entry name" value="Galactose oxidase/kelch, beta-propeller"/>
    <property type="match status" value="1"/>
</dbReference>
<dbReference type="Pfam" id="PF01822">
    <property type="entry name" value="WSC"/>
    <property type="match status" value="2"/>
</dbReference>
<dbReference type="InterPro" id="IPR037293">
    <property type="entry name" value="Gal_Oxidase_central_sf"/>
</dbReference>
<dbReference type="InterPro" id="IPR002889">
    <property type="entry name" value="WSC_carb-bd"/>
</dbReference>
<protein>
    <submittedName>
        <fullName evidence="3">Galactose oxidase</fullName>
    </submittedName>
</protein>
<dbReference type="PROSITE" id="PS51212">
    <property type="entry name" value="WSC"/>
    <property type="match status" value="2"/>
</dbReference>
<dbReference type="CDD" id="cd02851">
    <property type="entry name" value="E_set_GO_C"/>
    <property type="match status" value="1"/>
</dbReference>
<dbReference type="InterPro" id="IPR011043">
    <property type="entry name" value="Gal_Oxase/kelch_b-propeller"/>
</dbReference>
<name>A0A0H2RHK4_9AGAM</name>
<dbReference type="InParanoid" id="A0A0H2RHK4"/>
<dbReference type="SMART" id="SM00321">
    <property type="entry name" value="WSC"/>
    <property type="match status" value="2"/>
</dbReference>
<keyword evidence="4" id="KW-1185">Reference proteome</keyword>
<dbReference type="SUPFAM" id="SSF50965">
    <property type="entry name" value="Galactose oxidase, central domain"/>
    <property type="match status" value="1"/>
</dbReference>
<dbReference type="Pfam" id="PF07250">
    <property type="entry name" value="Glyoxal_oxid_N"/>
    <property type="match status" value="1"/>
</dbReference>
<dbReference type="PANTHER" id="PTHR32208">
    <property type="entry name" value="SECRETED PROTEIN-RELATED"/>
    <property type="match status" value="1"/>
</dbReference>
<feature type="domain" description="WSC" evidence="2">
    <location>
        <begin position="168"/>
        <end position="264"/>
    </location>
</feature>
<dbReference type="Gene3D" id="2.60.40.10">
    <property type="entry name" value="Immunoglobulins"/>
    <property type="match status" value="1"/>
</dbReference>
<dbReference type="Pfam" id="PF09118">
    <property type="entry name" value="GO-like_E_set"/>
    <property type="match status" value="1"/>
</dbReference>
<evidence type="ECO:0000256" key="1">
    <source>
        <dbReference type="ARBA" id="ARBA00022729"/>
    </source>
</evidence>
<evidence type="ECO:0000259" key="2">
    <source>
        <dbReference type="PROSITE" id="PS51212"/>
    </source>
</evidence>
<dbReference type="OrthoDB" id="2019572at2759"/>
<organism evidence="3 4">
    <name type="scientific">Schizopora paradoxa</name>
    <dbReference type="NCBI Taxonomy" id="27342"/>
    <lineage>
        <taxon>Eukaryota</taxon>
        <taxon>Fungi</taxon>
        <taxon>Dikarya</taxon>
        <taxon>Basidiomycota</taxon>
        <taxon>Agaricomycotina</taxon>
        <taxon>Agaricomycetes</taxon>
        <taxon>Hymenochaetales</taxon>
        <taxon>Schizoporaceae</taxon>
        <taxon>Schizopora</taxon>
    </lineage>
</organism>
<gene>
    <name evidence="3" type="ORF">SCHPADRAFT_490026</name>
</gene>
<dbReference type="PANTHER" id="PTHR32208:SF105">
    <property type="entry name" value="COPPER RADICAL OXIDASE"/>
    <property type="match status" value="1"/>
</dbReference>
<dbReference type="Proteomes" id="UP000053477">
    <property type="component" value="Unassembled WGS sequence"/>
</dbReference>
<feature type="domain" description="WSC" evidence="2">
    <location>
        <begin position="55"/>
        <end position="149"/>
    </location>
</feature>
<dbReference type="EMBL" id="KQ086010">
    <property type="protein sequence ID" value="KLO11047.1"/>
    <property type="molecule type" value="Genomic_DNA"/>
</dbReference>